<protein>
    <submittedName>
        <fullName evidence="1">Uncharacterized protein</fullName>
    </submittedName>
</protein>
<accession>L7VS20</accession>
<reference evidence="1" key="1">
    <citation type="submission" date="2012-09" db="EMBL/GenBank/DDBJ databases">
        <title>Metagenomic Characterization of a Microbial Community in Wastewater Detects High Levels of Antibiotic Resistance.</title>
        <authorList>
            <person name="Abrams M."/>
            <person name="Caldwell A."/>
            <person name="Vandaei E."/>
            <person name="Lee W."/>
            <person name="Perrott J."/>
            <person name="Khan S.Y."/>
            <person name="Ta J."/>
            <person name="Romero D."/>
            <person name="Nguyen V."/>
            <person name="Pourmand N."/>
            <person name="Ouverney C.C."/>
        </authorList>
    </citation>
    <scope>NUCLEOTIDE SEQUENCE</scope>
</reference>
<dbReference type="EMBL" id="JX649883">
    <property type="protein sequence ID" value="AGC71832.1"/>
    <property type="molecule type" value="Genomic_DNA"/>
</dbReference>
<evidence type="ECO:0000313" key="1">
    <source>
        <dbReference type="EMBL" id="AGC71832.1"/>
    </source>
</evidence>
<dbReference type="AlphaFoldDB" id="L7VS20"/>
<proteinExistence type="predicted"/>
<organism evidence="1">
    <name type="scientific">uncultured bacterium A1Q1_fos_1807</name>
    <dbReference type="NCBI Taxonomy" id="1256552"/>
    <lineage>
        <taxon>Bacteria</taxon>
        <taxon>environmental samples</taxon>
    </lineage>
</organism>
<name>L7VS20_9BACT</name>
<sequence>MLWRPRIEFAFSGIHIAQCLSDRRYQRVEILSMQRARLSPSGRCGPV</sequence>